<evidence type="ECO:0000313" key="3">
    <source>
        <dbReference type="Proteomes" id="UP001432322"/>
    </source>
</evidence>
<feature type="transmembrane region" description="Helical" evidence="1">
    <location>
        <begin position="7"/>
        <end position="24"/>
    </location>
</feature>
<feature type="transmembrane region" description="Helical" evidence="1">
    <location>
        <begin position="59"/>
        <end position="80"/>
    </location>
</feature>
<keyword evidence="3" id="KW-1185">Reference proteome</keyword>
<dbReference type="Proteomes" id="UP001432322">
    <property type="component" value="Unassembled WGS sequence"/>
</dbReference>
<dbReference type="AlphaFoldDB" id="A0AAV5UTT5"/>
<proteinExistence type="predicted"/>
<organism evidence="2 3">
    <name type="scientific">Pristionchus fissidentatus</name>
    <dbReference type="NCBI Taxonomy" id="1538716"/>
    <lineage>
        <taxon>Eukaryota</taxon>
        <taxon>Metazoa</taxon>
        <taxon>Ecdysozoa</taxon>
        <taxon>Nematoda</taxon>
        <taxon>Chromadorea</taxon>
        <taxon>Rhabditida</taxon>
        <taxon>Rhabditina</taxon>
        <taxon>Diplogasteromorpha</taxon>
        <taxon>Diplogasteroidea</taxon>
        <taxon>Neodiplogasteridae</taxon>
        <taxon>Pristionchus</taxon>
    </lineage>
</organism>
<keyword evidence="1" id="KW-0472">Membrane</keyword>
<keyword evidence="1" id="KW-1133">Transmembrane helix</keyword>
<feature type="transmembrane region" description="Helical" evidence="1">
    <location>
        <begin position="30"/>
        <end position="52"/>
    </location>
</feature>
<dbReference type="EMBL" id="BTSY01000001">
    <property type="protein sequence ID" value="GMT09906.1"/>
    <property type="molecule type" value="Genomic_DNA"/>
</dbReference>
<evidence type="ECO:0000313" key="2">
    <source>
        <dbReference type="EMBL" id="GMT09906.1"/>
    </source>
</evidence>
<comment type="caution">
    <text evidence="2">The sequence shown here is derived from an EMBL/GenBank/DDBJ whole genome shotgun (WGS) entry which is preliminary data.</text>
</comment>
<keyword evidence="1" id="KW-0812">Transmembrane</keyword>
<feature type="non-terminal residue" evidence="2">
    <location>
        <position position="1"/>
    </location>
</feature>
<protein>
    <submittedName>
        <fullName evidence="2">Uncharacterized protein</fullName>
    </submittedName>
</protein>
<feature type="transmembrane region" description="Helical" evidence="1">
    <location>
        <begin position="109"/>
        <end position="133"/>
    </location>
</feature>
<gene>
    <name evidence="2" type="ORF">PFISCL1PPCAC_1203</name>
</gene>
<name>A0AAV5UTT5_9BILA</name>
<evidence type="ECO:0000256" key="1">
    <source>
        <dbReference type="SAM" id="Phobius"/>
    </source>
</evidence>
<sequence length="145" mass="16492">KSLFTMDIIGIPITMVLLVLEVIFREDGHHMLIGGGIWFSIFYLIVFSAVFLKNLSLLVAQMVLLILSIFSHGFNTIQLLQAIPNVKSTSIAVQYMSTYEANDVGTLRVLLWAITILTLINLIYEAVLCYFVFKAYKEVKREKIE</sequence>
<reference evidence="2" key="1">
    <citation type="submission" date="2023-10" db="EMBL/GenBank/DDBJ databases">
        <title>Genome assembly of Pristionchus species.</title>
        <authorList>
            <person name="Yoshida K."/>
            <person name="Sommer R.J."/>
        </authorList>
    </citation>
    <scope>NUCLEOTIDE SEQUENCE</scope>
    <source>
        <strain evidence="2">RS5133</strain>
    </source>
</reference>
<accession>A0AAV5UTT5</accession>